<organism evidence="2 3">
    <name type="scientific">Svornostia abyssi</name>
    <dbReference type="NCBI Taxonomy" id="2898438"/>
    <lineage>
        <taxon>Bacteria</taxon>
        <taxon>Bacillati</taxon>
        <taxon>Actinomycetota</taxon>
        <taxon>Thermoleophilia</taxon>
        <taxon>Solirubrobacterales</taxon>
        <taxon>Baekduiaceae</taxon>
        <taxon>Svornostia</taxon>
    </lineage>
</organism>
<reference evidence="3" key="1">
    <citation type="submission" date="2021-11" db="EMBL/GenBank/DDBJ databases">
        <title>Cultivation dependent microbiological survey of springs from the worlds oldest radium mine currently devoted to the extraction of radon-saturated water.</title>
        <authorList>
            <person name="Kapinusova G."/>
            <person name="Smrhova T."/>
            <person name="Strejcek M."/>
            <person name="Suman J."/>
            <person name="Jani K."/>
            <person name="Pajer P."/>
            <person name="Uhlik O."/>
        </authorList>
    </citation>
    <scope>NUCLEOTIDE SEQUENCE [LARGE SCALE GENOMIC DNA]</scope>
    <source>
        <strain evidence="3">J379</strain>
    </source>
</reference>
<protein>
    <submittedName>
        <fullName evidence="2">Alpha/beta hydrolase</fullName>
    </submittedName>
</protein>
<dbReference type="Proteomes" id="UP001058860">
    <property type="component" value="Chromosome"/>
</dbReference>
<dbReference type="InterPro" id="IPR029058">
    <property type="entry name" value="AB_hydrolase_fold"/>
</dbReference>
<dbReference type="SUPFAM" id="SSF53474">
    <property type="entry name" value="alpha/beta-Hydrolases"/>
    <property type="match status" value="1"/>
</dbReference>
<dbReference type="InterPro" id="IPR050471">
    <property type="entry name" value="AB_hydrolase"/>
</dbReference>
<proteinExistence type="predicted"/>
<dbReference type="RefSeq" id="WP_353866425.1">
    <property type="nucleotide sequence ID" value="NZ_CP088295.1"/>
</dbReference>
<dbReference type="InterPro" id="IPR000073">
    <property type="entry name" value="AB_hydrolase_1"/>
</dbReference>
<feature type="domain" description="AB hydrolase-1" evidence="1">
    <location>
        <begin position="28"/>
        <end position="278"/>
    </location>
</feature>
<keyword evidence="2" id="KW-0378">Hydrolase</keyword>
<dbReference type="PANTHER" id="PTHR43433:SF5">
    <property type="entry name" value="AB HYDROLASE-1 DOMAIN-CONTAINING PROTEIN"/>
    <property type="match status" value="1"/>
</dbReference>
<dbReference type="EMBL" id="CP088295">
    <property type="protein sequence ID" value="UUY05990.1"/>
    <property type="molecule type" value="Genomic_DNA"/>
</dbReference>
<evidence type="ECO:0000313" key="2">
    <source>
        <dbReference type="EMBL" id="UUY05990.1"/>
    </source>
</evidence>
<dbReference type="PANTHER" id="PTHR43433">
    <property type="entry name" value="HYDROLASE, ALPHA/BETA FOLD FAMILY PROTEIN"/>
    <property type="match status" value="1"/>
</dbReference>
<keyword evidence="3" id="KW-1185">Reference proteome</keyword>
<dbReference type="Pfam" id="PF00561">
    <property type="entry name" value="Abhydrolase_1"/>
    <property type="match status" value="1"/>
</dbReference>
<evidence type="ECO:0000259" key="1">
    <source>
        <dbReference type="Pfam" id="PF00561"/>
    </source>
</evidence>
<sequence length="304" mass="31928">MTPATQFVTLRDGRRLAYIDRGPRDGRPVVHLHGGGHSRLTLHPDDALLDAAGIRCITVDRPGIGRSDAQRGRTIADWGRDTAALADGLGLGTVVVSGHSMGGPFAVAAAAHLGPRVERLVLAGGLPPLDDPAVFAGLDAFNRRLYTVARRAPWLVPLLLRRMVAKRHRDPQAFHRDYYADAPPADAVAAADPQLGAMLRESQLEAVVSGVGGLAREIIVVARPWGIDIGGVTAPAVYLYGADDHVVGAGAAAAYRALLGDALEIERVEGAGHLIPLTHWPAMLDAIRTGGPVSPAPGAPRRAP</sequence>
<evidence type="ECO:0000313" key="3">
    <source>
        <dbReference type="Proteomes" id="UP001058860"/>
    </source>
</evidence>
<dbReference type="PRINTS" id="PR00111">
    <property type="entry name" value="ABHYDROLASE"/>
</dbReference>
<name>A0ABY5PNL2_9ACTN</name>
<gene>
    <name evidence="2" type="ORF">LRS13_10875</name>
</gene>
<dbReference type="Gene3D" id="3.40.50.1820">
    <property type="entry name" value="alpha/beta hydrolase"/>
    <property type="match status" value="1"/>
</dbReference>
<accession>A0ABY5PNL2</accession>
<dbReference type="GO" id="GO:0016787">
    <property type="term" value="F:hydrolase activity"/>
    <property type="evidence" value="ECO:0007669"/>
    <property type="project" value="UniProtKB-KW"/>
</dbReference>